<dbReference type="SUPFAM" id="SSF50249">
    <property type="entry name" value="Nucleic acid-binding proteins"/>
    <property type="match status" value="1"/>
</dbReference>
<keyword evidence="1" id="KW-0597">Phosphoprotein</keyword>
<dbReference type="SMART" id="SM00357">
    <property type="entry name" value="CSP"/>
    <property type="match status" value="1"/>
</dbReference>
<reference evidence="6 7" key="1">
    <citation type="submission" date="2018-09" db="EMBL/GenBank/DDBJ databases">
        <title>Genome sequencing of strain 2DFW10M-5.</title>
        <authorList>
            <person name="Heo J."/>
            <person name="Kim S.-J."/>
            <person name="Kwon S.-W."/>
        </authorList>
    </citation>
    <scope>NUCLEOTIDE SEQUENCE [LARGE SCALE GENOMIC DNA]</scope>
    <source>
        <strain evidence="6 7">2DFW10M-5</strain>
    </source>
</reference>
<keyword evidence="7" id="KW-1185">Reference proteome</keyword>
<dbReference type="InterPro" id="IPR011129">
    <property type="entry name" value="CSD"/>
</dbReference>
<evidence type="ECO:0000256" key="2">
    <source>
        <dbReference type="RuleBase" id="RU000408"/>
    </source>
</evidence>
<feature type="region of interest" description="Disordered" evidence="3">
    <location>
        <begin position="26"/>
        <end position="68"/>
    </location>
</feature>
<accession>A0A387BIB1</accession>
<dbReference type="EMBL" id="CP032624">
    <property type="protein sequence ID" value="AYG03795.1"/>
    <property type="molecule type" value="Genomic_DNA"/>
</dbReference>
<feature type="transmembrane region" description="Helical" evidence="4">
    <location>
        <begin position="248"/>
        <end position="266"/>
    </location>
</feature>
<name>A0A387BIB1_9MICO</name>
<evidence type="ECO:0000256" key="1">
    <source>
        <dbReference type="ARBA" id="ARBA00022553"/>
    </source>
</evidence>
<dbReference type="PANTHER" id="PTHR12962:SF1">
    <property type="entry name" value="COLD SHOCK DOMAIN-CONTAINING PROTEIN CG9705"/>
    <property type="match status" value="1"/>
</dbReference>
<dbReference type="InterPro" id="IPR010718">
    <property type="entry name" value="DUF1294"/>
</dbReference>
<protein>
    <submittedName>
        <fullName evidence="6">DUF1294 domain-containing protein</fullName>
    </submittedName>
</protein>
<dbReference type="InterPro" id="IPR019844">
    <property type="entry name" value="CSD_CS"/>
</dbReference>
<gene>
    <name evidence="6" type="ORF">D7I44_09765</name>
</gene>
<evidence type="ECO:0000256" key="4">
    <source>
        <dbReference type="SAM" id="Phobius"/>
    </source>
</evidence>
<sequence>MPRRARRPRAPAALVGDGRARFWIRGRSETEKSSSSEHASSSHVTLAPRPGRTQDTPARLDGMPPRPSPLRGTLADWNDARGFGFIEPAGGGARVFVHISAFTSPAPRPDDGDIVGYSLGAGPDGRPRARAASVLQAHSAQVKRMPAPPAHHRGRPAALPFVPVLVFAVFLVLAVAAWGASVWFASIYIGMSAIAFGVYAWDKQAAIDGAWRTRESTLQALALLGGWPGAVFAQQLLRHKNRKVSFQLVFWLLVIINVGAFVALVWRPALIEQLSSLSG</sequence>
<dbReference type="InterPro" id="IPR052069">
    <property type="entry name" value="Ca-reg_mRNA-binding_domain"/>
</dbReference>
<dbReference type="Pfam" id="PF00313">
    <property type="entry name" value="CSD"/>
    <property type="match status" value="1"/>
</dbReference>
<evidence type="ECO:0000259" key="5">
    <source>
        <dbReference type="PROSITE" id="PS51857"/>
    </source>
</evidence>
<dbReference type="PROSITE" id="PS51857">
    <property type="entry name" value="CSD_2"/>
    <property type="match status" value="1"/>
</dbReference>
<dbReference type="AlphaFoldDB" id="A0A387BIB1"/>
<dbReference type="InterPro" id="IPR012340">
    <property type="entry name" value="NA-bd_OB-fold"/>
</dbReference>
<keyword evidence="4" id="KW-0472">Membrane</keyword>
<dbReference type="PROSITE" id="PS00352">
    <property type="entry name" value="CSD_1"/>
    <property type="match status" value="1"/>
</dbReference>
<dbReference type="OrthoDB" id="72963at2"/>
<evidence type="ECO:0000313" key="6">
    <source>
        <dbReference type="EMBL" id="AYG03795.1"/>
    </source>
</evidence>
<dbReference type="PANTHER" id="PTHR12962">
    <property type="entry name" value="CALCIUM-REGULATED HEAT STABLE PROTEIN CRHSP-24-RELATED"/>
    <property type="match status" value="1"/>
</dbReference>
<dbReference type="Proteomes" id="UP000275069">
    <property type="component" value="Chromosome"/>
</dbReference>
<dbReference type="GO" id="GO:0003730">
    <property type="term" value="F:mRNA 3'-UTR binding"/>
    <property type="evidence" value="ECO:0007669"/>
    <property type="project" value="TreeGrafter"/>
</dbReference>
<feature type="transmembrane region" description="Helical" evidence="4">
    <location>
        <begin position="182"/>
        <end position="201"/>
    </location>
</feature>
<proteinExistence type="predicted"/>
<dbReference type="InterPro" id="IPR002059">
    <property type="entry name" value="CSP_DNA-bd"/>
</dbReference>
<keyword evidence="4" id="KW-0812">Transmembrane</keyword>
<feature type="compositionally biased region" description="Basic and acidic residues" evidence="3">
    <location>
        <begin position="26"/>
        <end position="35"/>
    </location>
</feature>
<dbReference type="CDD" id="cd04458">
    <property type="entry name" value="CSP_CDS"/>
    <property type="match status" value="1"/>
</dbReference>
<comment type="subcellular location">
    <subcellularLocation>
        <location evidence="2">Cytoplasm</location>
    </subcellularLocation>
</comment>
<dbReference type="GO" id="GO:0043488">
    <property type="term" value="P:regulation of mRNA stability"/>
    <property type="evidence" value="ECO:0007669"/>
    <property type="project" value="TreeGrafter"/>
</dbReference>
<dbReference type="Gene3D" id="2.40.50.140">
    <property type="entry name" value="Nucleic acid-binding proteins"/>
    <property type="match status" value="1"/>
</dbReference>
<keyword evidence="4" id="KW-1133">Transmembrane helix</keyword>
<evidence type="ECO:0000313" key="7">
    <source>
        <dbReference type="Proteomes" id="UP000275069"/>
    </source>
</evidence>
<organism evidence="6 7">
    <name type="scientific">Gryllotalpicola protaetiae</name>
    <dbReference type="NCBI Taxonomy" id="2419771"/>
    <lineage>
        <taxon>Bacteria</taxon>
        <taxon>Bacillati</taxon>
        <taxon>Actinomycetota</taxon>
        <taxon>Actinomycetes</taxon>
        <taxon>Micrococcales</taxon>
        <taxon>Microbacteriaceae</taxon>
        <taxon>Gryllotalpicola</taxon>
    </lineage>
</organism>
<dbReference type="KEGG" id="gry:D7I44_09765"/>
<dbReference type="Pfam" id="PF06961">
    <property type="entry name" value="DUF1294"/>
    <property type="match status" value="1"/>
</dbReference>
<feature type="transmembrane region" description="Helical" evidence="4">
    <location>
        <begin position="157"/>
        <end position="176"/>
    </location>
</feature>
<dbReference type="GO" id="GO:0005737">
    <property type="term" value="C:cytoplasm"/>
    <property type="evidence" value="ECO:0007669"/>
    <property type="project" value="UniProtKB-SubCell"/>
</dbReference>
<feature type="domain" description="CSD" evidence="5">
    <location>
        <begin position="69"/>
        <end position="134"/>
    </location>
</feature>
<evidence type="ECO:0000256" key="3">
    <source>
        <dbReference type="SAM" id="MobiDB-lite"/>
    </source>
</evidence>